<dbReference type="AlphaFoldDB" id="A0A1F8B7A3"/>
<dbReference type="InterPro" id="IPR035990">
    <property type="entry name" value="TIM_sf"/>
</dbReference>
<keyword evidence="1" id="KW-0413">Isomerase</keyword>
<dbReference type="InterPro" id="IPR000652">
    <property type="entry name" value="Triosephosphate_isomerase"/>
</dbReference>
<evidence type="ECO:0000313" key="3">
    <source>
        <dbReference type="Proteomes" id="UP000176404"/>
    </source>
</evidence>
<organism evidence="2 3">
    <name type="scientific">Candidatus Woesebacteria bacterium RIFCSPLOWO2_01_FULL_39_10b</name>
    <dbReference type="NCBI Taxonomy" id="1802517"/>
    <lineage>
        <taxon>Bacteria</taxon>
        <taxon>Candidatus Woeseibacteriota</taxon>
    </lineage>
</organism>
<dbReference type="STRING" id="1802517.A2892_02835"/>
<protein>
    <submittedName>
        <fullName evidence="2">Uncharacterized protein</fullName>
    </submittedName>
</protein>
<dbReference type="GO" id="GO:0004807">
    <property type="term" value="F:triose-phosphate isomerase activity"/>
    <property type="evidence" value="ECO:0007669"/>
    <property type="project" value="InterPro"/>
</dbReference>
<dbReference type="NCBIfam" id="NF003302">
    <property type="entry name" value="PRK04302.1"/>
    <property type="match status" value="1"/>
</dbReference>
<gene>
    <name evidence="2" type="ORF">A2892_02835</name>
</gene>
<reference evidence="2 3" key="1">
    <citation type="journal article" date="2016" name="Nat. Commun.">
        <title>Thousands of microbial genomes shed light on interconnected biogeochemical processes in an aquifer system.</title>
        <authorList>
            <person name="Anantharaman K."/>
            <person name="Brown C.T."/>
            <person name="Hug L.A."/>
            <person name="Sharon I."/>
            <person name="Castelle C.J."/>
            <person name="Probst A.J."/>
            <person name="Thomas B.C."/>
            <person name="Singh A."/>
            <person name="Wilkins M.J."/>
            <person name="Karaoz U."/>
            <person name="Brodie E.L."/>
            <person name="Williams K.H."/>
            <person name="Hubbard S.S."/>
            <person name="Banfield J.F."/>
        </authorList>
    </citation>
    <scope>NUCLEOTIDE SEQUENCE [LARGE SCALE GENOMIC DNA]</scope>
</reference>
<dbReference type="InterPro" id="IPR013785">
    <property type="entry name" value="Aldolase_TIM"/>
</dbReference>
<comment type="caution">
    <text evidence="2">The sequence shown here is derived from an EMBL/GenBank/DDBJ whole genome shotgun (WGS) entry which is preliminary data.</text>
</comment>
<dbReference type="PROSITE" id="PS51440">
    <property type="entry name" value="TIM_2"/>
    <property type="match status" value="1"/>
</dbReference>
<dbReference type="Proteomes" id="UP000176404">
    <property type="component" value="Unassembled WGS sequence"/>
</dbReference>
<dbReference type="EMBL" id="MGHD01000012">
    <property type="protein sequence ID" value="OGM59913.1"/>
    <property type="molecule type" value="Genomic_DNA"/>
</dbReference>
<name>A0A1F8B7A3_9BACT</name>
<dbReference type="Pfam" id="PF00121">
    <property type="entry name" value="TIM"/>
    <property type="match status" value="1"/>
</dbReference>
<proteinExistence type="predicted"/>
<evidence type="ECO:0000313" key="2">
    <source>
        <dbReference type="EMBL" id="OGM59913.1"/>
    </source>
</evidence>
<evidence type="ECO:0000256" key="1">
    <source>
        <dbReference type="ARBA" id="ARBA00023235"/>
    </source>
</evidence>
<accession>A0A1F8B7A3</accession>
<sequence length="234" mass="25857">MASCSFHKDCGNFKKVLFVNLKTYQQGTGVDAINLVRILESVAHEAQVKIIPVVQASDVREISSFSKLEIWVQHVDWVEYGAHTGFILPEAVFEDGAIGTFLNHSEHKFKDFKELEKAHQRATNVGLKTLVFAADLEELRKLIYLKPTYIAYEPPDLIGSKTISVAQAKLEIINKVVKITNLHDVPFIVGAGIRSAQDVRKSLGSGAVGVAVSSDVVTAKDPRKEILDLVEGFR</sequence>
<dbReference type="SUPFAM" id="SSF51351">
    <property type="entry name" value="Triosephosphate isomerase (TIM)"/>
    <property type="match status" value="1"/>
</dbReference>
<dbReference type="Gene3D" id="3.20.20.70">
    <property type="entry name" value="Aldolase class I"/>
    <property type="match status" value="1"/>
</dbReference>